<evidence type="ECO:0000256" key="2">
    <source>
        <dbReference type="ARBA" id="ARBA00022692"/>
    </source>
</evidence>
<evidence type="ECO:0000256" key="3">
    <source>
        <dbReference type="ARBA" id="ARBA00022989"/>
    </source>
</evidence>
<keyword evidence="8" id="KW-1185">Reference proteome</keyword>
<accession>A0ABR4A8G5</accession>
<gene>
    <name evidence="7" type="ORF">N7G274_004680</name>
</gene>
<evidence type="ECO:0000313" key="8">
    <source>
        <dbReference type="Proteomes" id="UP001590950"/>
    </source>
</evidence>
<evidence type="ECO:0000256" key="1">
    <source>
        <dbReference type="ARBA" id="ARBA00004141"/>
    </source>
</evidence>
<comment type="caution">
    <text evidence="7">The sequence shown here is derived from an EMBL/GenBank/DDBJ whole genome shotgun (WGS) entry which is preliminary data.</text>
</comment>
<proteinExistence type="predicted"/>
<evidence type="ECO:0008006" key="9">
    <source>
        <dbReference type="Google" id="ProtNLM"/>
    </source>
</evidence>
<keyword evidence="4 6" id="KW-0472">Membrane</keyword>
<dbReference type="Proteomes" id="UP001590950">
    <property type="component" value="Unassembled WGS sequence"/>
</dbReference>
<feature type="transmembrane region" description="Helical" evidence="6">
    <location>
        <begin position="12"/>
        <end position="31"/>
    </location>
</feature>
<feature type="transmembrane region" description="Helical" evidence="6">
    <location>
        <begin position="166"/>
        <end position="183"/>
    </location>
</feature>
<feature type="transmembrane region" description="Helical" evidence="6">
    <location>
        <begin position="203"/>
        <end position="219"/>
    </location>
</feature>
<sequence>MLHLSAHEALSGVSGSISLASWMFVLVPQLVENYQSGSAEGVSLAFLTVWFVGDLANFFGAIWAGLVPTVTALAIYFVIADAVLIIQCLYYNHVNARKQFADPPQGEAAGENQPLLGRRPSDIGLPGSRRGSSVSRKRRSSTGEAPTLATIPEEENYARLWVKDTFAVLAVCAIGVAGWAIAWRAHFWKSTPEDGDTGNTNRALGAEVLGYLSAVLYLGARIPQIVKNFRERSCEGLSLLFFIFSLLGNLTYGGSILFHSVSRQYLLINMPWLIGSLGTMGEDILIFVQFHVYKRKDFAASDLAIE</sequence>
<dbReference type="SMART" id="SM00679">
    <property type="entry name" value="CTNS"/>
    <property type="match status" value="2"/>
</dbReference>
<feature type="transmembrane region" description="Helical" evidence="6">
    <location>
        <begin position="239"/>
        <end position="258"/>
    </location>
</feature>
<name>A0ABR4A8G5_9LECA</name>
<reference evidence="7 8" key="1">
    <citation type="submission" date="2024-09" db="EMBL/GenBank/DDBJ databases">
        <title>Rethinking Asexuality: The Enigmatic Case of Functional Sexual Genes in Lepraria (Stereocaulaceae).</title>
        <authorList>
            <person name="Doellman M."/>
            <person name="Sun Y."/>
            <person name="Barcenas-Pena A."/>
            <person name="Lumbsch H.T."/>
            <person name="Grewe F."/>
        </authorList>
    </citation>
    <scope>NUCLEOTIDE SEQUENCE [LARGE SCALE GENOMIC DNA]</scope>
    <source>
        <strain evidence="7 8">Mercado 3170</strain>
    </source>
</reference>
<feature type="transmembrane region" description="Helical" evidence="6">
    <location>
        <begin position="70"/>
        <end position="91"/>
    </location>
</feature>
<feature type="transmembrane region" description="Helical" evidence="6">
    <location>
        <begin position="43"/>
        <end position="64"/>
    </location>
</feature>
<dbReference type="InterPro" id="IPR006603">
    <property type="entry name" value="PQ-loop_rpt"/>
</dbReference>
<protein>
    <recommendedName>
        <fullName evidence="9">PQ-loop-domain-containing protein</fullName>
    </recommendedName>
</protein>
<dbReference type="EMBL" id="JBEFKJ010000014">
    <property type="protein sequence ID" value="KAL2042192.1"/>
    <property type="molecule type" value="Genomic_DNA"/>
</dbReference>
<organism evidence="7 8">
    <name type="scientific">Stereocaulon virgatum</name>
    <dbReference type="NCBI Taxonomy" id="373712"/>
    <lineage>
        <taxon>Eukaryota</taxon>
        <taxon>Fungi</taxon>
        <taxon>Dikarya</taxon>
        <taxon>Ascomycota</taxon>
        <taxon>Pezizomycotina</taxon>
        <taxon>Lecanoromycetes</taxon>
        <taxon>OSLEUM clade</taxon>
        <taxon>Lecanoromycetidae</taxon>
        <taxon>Lecanorales</taxon>
        <taxon>Lecanorineae</taxon>
        <taxon>Stereocaulaceae</taxon>
        <taxon>Stereocaulon</taxon>
    </lineage>
</organism>
<dbReference type="Gene3D" id="1.20.1280.290">
    <property type="match status" value="2"/>
</dbReference>
<feature type="region of interest" description="Disordered" evidence="5">
    <location>
        <begin position="102"/>
        <end position="146"/>
    </location>
</feature>
<dbReference type="PANTHER" id="PTHR16201">
    <property type="entry name" value="SEVEN TRANSMEMBRANE PROTEIN 1-RELATED"/>
    <property type="match status" value="1"/>
</dbReference>
<comment type="subcellular location">
    <subcellularLocation>
        <location evidence="1">Membrane</location>
        <topology evidence="1">Multi-pass membrane protein</topology>
    </subcellularLocation>
</comment>
<evidence type="ECO:0000256" key="5">
    <source>
        <dbReference type="SAM" id="MobiDB-lite"/>
    </source>
</evidence>
<dbReference type="Pfam" id="PF04193">
    <property type="entry name" value="PQ-loop"/>
    <property type="match status" value="2"/>
</dbReference>
<dbReference type="InterPro" id="IPR051415">
    <property type="entry name" value="LAAT-1"/>
</dbReference>
<evidence type="ECO:0000256" key="6">
    <source>
        <dbReference type="SAM" id="Phobius"/>
    </source>
</evidence>
<evidence type="ECO:0000256" key="4">
    <source>
        <dbReference type="ARBA" id="ARBA00023136"/>
    </source>
</evidence>
<keyword evidence="2 6" id="KW-0812">Transmembrane</keyword>
<dbReference type="PANTHER" id="PTHR16201:SF44">
    <property type="entry name" value="SEVEN TRANSMEMBRANE PROTEIN 1"/>
    <property type="match status" value="1"/>
</dbReference>
<keyword evidence="3 6" id="KW-1133">Transmembrane helix</keyword>
<feature type="transmembrane region" description="Helical" evidence="6">
    <location>
        <begin position="270"/>
        <end position="288"/>
    </location>
</feature>
<evidence type="ECO:0000313" key="7">
    <source>
        <dbReference type="EMBL" id="KAL2042192.1"/>
    </source>
</evidence>